<evidence type="ECO:0000256" key="4">
    <source>
        <dbReference type="ARBA" id="ARBA00022989"/>
    </source>
</evidence>
<protein>
    <submittedName>
        <fullName evidence="8">DMT family transporter</fullName>
    </submittedName>
</protein>
<dbReference type="EMBL" id="JAPWGL010000004">
    <property type="protein sequence ID" value="MCZ4224506.1"/>
    <property type="molecule type" value="Genomic_DNA"/>
</dbReference>
<sequence>MKNKKGFSIPPVPAVLLSIISVQAGAAIAKGIFPVLGAAATSSLRIVLSAFILIVFNRPDLKNLTSKQWKTVILYGITLGLMNLIFYLAIERIPLGLGVTLEFIGPLVLALTGSKRALDFLWVILAAAGIALIAPWSSKNIDLIGVLLALLAGVFWAAYIVIGGRISKIMDTGKAVTIGMMIASVVIIPFALGGGILAHMKPVFLLSGLALALLSSAIPFTLEMSALGKMPAKTFSILLSLEPAVGALSGLIFLNEHLSVYEWMAVLLVITASAGAALTRKKPEQVVAEC</sequence>
<feature type="transmembrane region" description="Helical" evidence="6">
    <location>
        <begin position="36"/>
        <end position="57"/>
    </location>
</feature>
<feature type="transmembrane region" description="Helical" evidence="6">
    <location>
        <begin position="69"/>
        <end position="89"/>
    </location>
</feature>
<proteinExistence type="predicted"/>
<dbReference type="PANTHER" id="PTHR32322">
    <property type="entry name" value="INNER MEMBRANE TRANSPORTER"/>
    <property type="match status" value="1"/>
</dbReference>
<dbReference type="Pfam" id="PF00892">
    <property type="entry name" value="EamA"/>
    <property type="match status" value="1"/>
</dbReference>
<feature type="transmembrane region" description="Helical" evidence="6">
    <location>
        <begin position="203"/>
        <end position="222"/>
    </location>
</feature>
<feature type="transmembrane region" description="Helical" evidence="6">
    <location>
        <begin position="143"/>
        <end position="163"/>
    </location>
</feature>
<comment type="caution">
    <text evidence="8">The sequence shown here is derived from an EMBL/GenBank/DDBJ whole genome shotgun (WGS) entry which is preliminary data.</text>
</comment>
<name>A0ABT4L0K6_9SPHI</name>
<keyword evidence="3 6" id="KW-0812">Transmembrane</keyword>
<dbReference type="Proteomes" id="UP001144341">
    <property type="component" value="Unassembled WGS sequence"/>
</dbReference>
<dbReference type="InterPro" id="IPR037185">
    <property type="entry name" value="EmrE-like"/>
</dbReference>
<keyword evidence="9" id="KW-1185">Reference proteome</keyword>
<keyword evidence="5 6" id="KW-0472">Membrane</keyword>
<feature type="transmembrane region" description="Helical" evidence="6">
    <location>
        <begin position="95"/>
        <end position="113"/>
    </location>
</feature>
<gene>
    <name evidence="8" type="ORF">O0931_14445</name>
</gene>
<reference evidence="8" key="1">
    <citation type="submission" date="2022-12" db="EMBL/GenBank/DDBJ databases">
        <title>Genome sequence of SJ11.</title>
        <authorList>
            <person name="Woo H."/>
        </authorList>
    </citation>
    <scope>NUCLEOTIDE SEQUENCE</scope>
    <source>
        <strain evidence="8">SJ11</strain>
    </source>
</reference>
<feature type="transmembrane region" description="Helical" evidence="6">
    <location>
        <begin position="234"/>
        <end position="254"/>
    </location>
</feature>
<evidence type="ECO:0000313" key="8">
    <source>
        <dbReference type="EMBL" id="MCZ4224506.1"/>
    </source>
</evidence>
<feature type="transmembrane region" description="Helical" evidence="6">
    <location>
        <begin position="120"/>
        <end position="137"/>
    </location>
</feature>
<dbReference type="SUPFAM" id="SSF103481">
    <property type="entry name" value="Multidrug resistance efflux transporter EmrE"/>
    <property type="match status" value="2"/>
</dbReference>
<organism evidence="8 9">
    <name type="scientific">Pedobacter rhodius</name>
    <dbReference type="NCBI Taxonomy" id="3004098"/>
    <lineage>
        <taxon>Bacteria</taxon>
        <taxon>Pseudomonadati</taxon>
        <taxon>Bacteroidota</taxon>
        <taxon>Sphingobacteriia</taxon>
        <taxon>Sphingobacteriales</taxon>
        <taxon>Sphingobacteriaceae</taxon>
        <taxon>Pedobacter</taxon>
    </lineage>
</organism>
<evidence type="ECO:0000256" key="3">
    <source>
        <dbReference type="ARBA" id="ARBA00022692"/>
    </source>
</evidence>
<feature type="domain" description="EamA" evidence="7">
    <location>
        <begin position="144"/>
        <end position="274"/>
    </location>
</feature>
<dbReference type="RefSeq" id="WP_269416291.1">
    <property type="nucleotide sequence ID" value="NZ_JAPWGL010000004.1"/>
</dbReference>
<keyword evidence="4 6" id="KW-1133">Transmembrane helix</keyword>
<feature type="transmembrane region" description="Helical" evidence="6">
    <location>
        <begin position="175"/>
        <end position="197"/>
    </location>
</feature>
<dbReference type="PANTHER" id="PTHR32322:SF18">
    <property type="entry name" value="S-ADENOSYLMETHIONINE_S-ADENOSYLHOMOCYSTEINE TRANSPORTER"/>
    <property type="match status" value="1"/>
</dbReference>
<evidence type="ECO:0000256" key="5">
    <source>
        <dbReference type="ARBA" id="ARBA00023136"/>
    </source>
</evidence>
<dbReference type="InterPro" id="IPR000620">
    <property type="entry name" value="EamA_dom"/>
</dbReference>
<accession>A0ABT4L0K6</accession>
<evidence type="ECO:0000256" key="1">
    <source>
        <dbReference type="ARBA" id="ARBA00004651"/>
    </source>
</evidence>
<evidence type="ECO:0000313" key="9">
    <source>
        <dbReference type="Proteomes" id="UP001144341"/>
    </source>
</evidence>
<evidence type="ECO:0000256" key="6">
    <source>
        <dbReference type="SAM" id="Phobius"/>
    </source>
</evidence>
<dbReference type="InterPro" id="IPR050638">
    <property type="entry name" value="AA-Vitamin_Transporters"/>
</dbReference>
<keyword evidence="2" id="KW-1003">Cell membrane</keyword>
<feature type="transmembrane region" description="Helical" evidence="6">
    <location>
        <begin position="260"/>
        <end position="278"/>
    </location>
</feature>
<comment type="subcellular location">
    <subcellularLocation>
        <location evidence="1">Cell membrane</location>
        <topology evidence="1">Multi-pass membrane protein</topology>
    </subcellularLocation>
</comment>
<evidence type="ECO:0000256" key="2">
    <source>
        <dbReference type="ARBA" id="ARBA00022475"/>
    </source>
</evidence>
<evidence type="ECO:0000259" key="7">
    <source>
        <dbReference type="Pfam" id="PF00892"/>
    </source>
</evidence>